<evidence type="ECO:0000313" key="1">
    <source>
        <dbReference type="EMBL" id="NYH19875.1"/>
    </source>
</evidence>
<dbReference type="Proteomes" id="UP000572540">
    <property type="component" value="Unassembled WGS sequence"/>
</dbReference>
<comment type="caution">
    <text evidence="1">The sequence shown here is derived from an EMBL/GenBank/DDBJ whole genome shotgun (WGS) entry which is preliminary data.</text>
</comment>
<protein>
    <submittedName>
        <fullName evidence="1">Uncharacterized protein</fullName>
    </submittedName>
</protein>
<gene>
    <name evidence="1" type="ORF">GGD41_007103</name>
</gene>
<dbReference type="RefSeq" id="WP_179704680.1">
    <property type="nucleotide sequence ID" value="NZ_JACCAU010000001.1"/>
</dbReference>
<evidence type="ECO:0000313" key="2">
    <source>
        <dbReference type="Proteomes" id="UP000572540"/>
    </source>
</evidence>
<organism evidence="1 2">
    <name type="scientific">Paraburkholderia bryophila</name>
    <dbReference type="NCBI Taxonomy" id="420952"/>
    <lineage>
        <taxon>Bacteria</taxon>
        <taxon>Pseudomonadati</taxon>
        <taxon>Pseudomonadota</taxon>
        <taxon>Betaproteobacteria</taxon>
        <taxon>Burkholderiales</taxon>
        <taxon>Burkholderiaceae</taxon>
        <taxon>Paraburkholderia</taxon>
    </lineage>
</organism>
<dbReference type="EMBL" id="JACCAU010000001">
    <property type="protein sequence ID" value="NYH19875.1"/>
    <property type="molecule type" value="Genomic_DNA"/>
</dbReference>
<accession>A0A7Y9WGC6</accession>
<sequence>MERTTSHRRPAYVRSIAGAVLGIALAFGSVPFAVAQSDTQSDAQTDQAVDSRMDFLFGSHVPYRQFFDQLQQAVARADKPAVAGMVKYPITVALHGKKVTLRTKRDFVAHYDAIFTPKLVDLVAHQTYATLFSRDQGVMIGGGEIWFSGICRDNTCKEVSIKIITLNLDSLNG</sequence>
<name>A0A7Y9WGC6_9BURK</name>
<proteinExistence type="predicted"/>
<reference evidence="1 2" key="1">
    <citation type="submission" date="2020-07" db="EMBL/GenBank/DDBJ databases">
        <title>Exploring microbial biodiversity for novel pathways involved in the catabolism of aromatic compounds derived from lignin.</title>
        <authorList>
            <person name="Elkins J."/>
        </authorList>
    </citation>
    <scope>NUCLEOTIDE SEQUENCE [LARGE SCALE GENOMIC DNA]</scope>
    <source>
        <strain evidence="1 2">H2C3B</strain>
    </source>
</reference>
<dbReference type="AlphaFoldDB" id="A0A7Y9WGC6"/>